<keyword evidence="2" id="KW-1185">Reference proteome</keyword>
<evidence type="ECO:0000313" key="2">
    <source>
        <dbReference type="Proteomes" id="UP000315095"/>
    </source>
</evidence>
<proteinExistence type="predicted"/>
<sequence>MERNLVFTLGLPEIHVGDNGITGADSIVMRYMAANAVMTVNQPHIIHA</sequence>
<evidence type="ECO:0000313" key="1">
    <source>
        <dbReference type="EMBL" id="GCE82268.1"/>
    </source>
</evidence>
<dbReference type="EMBL" id="BDLU01000013">
    <property type="protein sequence ID" value="GCE82268.1"/>
    <property type="molecule type" value="Genomic_DNA"/>
</dbReference>
<dbReference type="Proteomes" id="UP000315095">
    <property type="component" value="Unassembled WGS sequence"/>
</dbReference>
<dbReference type="AlphaFoldDB" id="A0A4P5NKW7"/>
<accession>A0A4P5NKW7</accession>
<reference evidence="2" key="1">
    <citation type="submission" date="2017-01" db="EMBL/GenBank/DDBJ databases">
        <title>Komagataeibacter sp. MSKU9 whole genome sequencing project.</title>
        <authorList>
            <person name="Matsutani M."/>
            <person name="Naloka K."/>
            <person name="Theeragool G."/>
            <person name="Yakushi T."/>
            <person name="Matsushita K."/>
        </authorList>
    </citation>
    <scope>NUCLEOTIDE SEQUENCE [LARGE SCALE GENOMIC DNA]</scope>
    <source>
        <strain evidence="2">MSKU9</strain>
    </source>
</reference>
<comment type="caution">
    <text evidence="1">The sequence shown here is derived from an EMBL/GenBank/DDBJ whole genome shotgun (WGS) entry which is preliminary data.</text>
</comment>
<protein>
    <submittedName>
        <fullName evidence="1">Uncharacterized protein</fullName>
    </submittedName>
</protein>
<dbReference type="RefSeq" id="WP_154670656.1">
    <property type="nucleotide sequence ID" value="NZ_BDLU01000013.1"/>
</dbReference>
<name>A0A4P5NKW7_9PROT</name>
<gene>
    <name evidence="1" type="ORF">MSKU9_0409</name>
</gene>
<organism evidence="1 2">
    <name type="scientific">Komagataeibacter diospyri</name>
    <dbReference type="NCBI Taxonomy" id="1932662"/>
    <lineage>
        <taxon>Bacteria</taxon>
        <taxon>Pseudomonadati</taxon>
        <taxon>Pseudomonadota</taxon>
        <taxon>Alphaproteobacteria</taxon>
        <taxon>Acetobacterales</taxon>
        <taxon>Acetobacteraceae</taxon>
        <taxon>Komagataeibacter</taxon>
    </lineage>
</organism>